<keyword evidence="3" id="KW-1185">Reference proteome</keyword>
<sequence length="155" mass="17493">MASFLLPSSLVLLLLFLLLSTPAALWLPNRPPPPSSGEAPELALCSNVRMEIMKFPPNSQFDIMMAKLSVFQAGERLAEEWQQQNRKPMPPEAARFVFRELMTVRRVRCLENNHMIGLALEVRVKMGFEDGVLSAILYIDSSVGFRLGLWTFVAE</sequence>
<evidence type="ECO:0000313" key="2">
    <source>
        <dbReference type="EMBL" id="PKA56452.1"/>
    </source>
</evidence>
<feature type="chain" id="PRO_5014177639" evidence="1">
    <location>
        <begin position="27"/>
        <end position="155"/>
    </location>
</feature>
<evidence type="ECO:0000256" key="1">
    <source>
        <dbReference type="SAM" id="SignalP"/>
    </source>
</evidence>
<organism evidence="2 3">
    <name type="scientific">Apostasia shenzhenica</name>
    <dbReference type="NCBI Taxonomy" id="1088818"/>
    <lineage>
        <taxon>Eukaryota</taxon>
        <taxon>Viridiplantae</taxon>
        <taxon>Streptophyta</taxon>
        <taxon>Embryophyta</taxon>
        <taxon>Tracheophyta</taxon>
        <taxon>Spermatophyta</taxon>
        <taxon>Magnoliopsida</taxon>
        <taxon>Liliopsida</taxon>
        <taxon>Asparagales</taxon>
        <taxon>Orchidaceae</taxon>
        <taxon>Apostasioideae</taxon>
        <taxon>Apostasia</taxon>
    </lineage>
</organism>
<accession>A0A2I0ALL5</accession>
<keyword evidence="1" id="KW-0732">Signal</keyword>
<feature type="signal peptide" evidence="1">
    <location>
        <begin position="1"/>
        <end position="26"/>
    </location>
</feature>
<proteinExistence type="predicted"/>
<evidence type="ECO:0000313" key="3">
    <source>
        <dbReference type="Proteomes" id="UP000236161"/>
    </source>
</evidence>
<dbReference type="EMBL" id="KZ451973">
    <property type="protein sequence ID" value="PKA56452.1"/>
    <property type="molecule type" value="Genomic_DNA"/>
</dbReference>
<name>A0A2I0ALL5_9ASPA</name>
<dbReference type="AlphaFoldDB" id="A0A2I0ALL5"/>
<protein>
    <submittedName>
        <fullName evidence="2">Uncharacterized protein</fullName>
    </submittedName>
</protein>
<dbReference type="Proteomes" id="UP000236161">
    <property type="component" value="Unassembled WGS sequence"/>
</dbReference>
<gene>
    <name evidence="2" type="ORF">AXF42_Ash014956</name>
</gene>
<reference evidence="2 3" key="1">
    <citation type="journal article" date="2017" name="Nature">
        <title>The Apostasia genome and the evolution of orchids.</title>
        <authorList>
            <person name="Zhang G.Q."/>
            <person name="Liu K.W."/>
            <person name="Li Z."/>
            <person name="Lohaus R."/>
            <person name="Hsiao Y.Y."/>
            <person name="Niu S.C."/>
            <person name="Wang J.Y."/>
            <person name="Lin Y.C."/>
            <person name="Xu Q."/>
            <person name="Chen L.J."/>
            <person name="Yoshida K."/>
            <person name="Fujiwara S."/>
            <person name="Wang Z.W."/>
            <person name="Zhang Y.Q."/>
            <person name="Mitsuda N."/>
            <person name="Wang M."/>
            <person name="Liu G.H."/>
            <person name="Pecoraro L."/>
            <person name="Huang H.X."/>
            <person name="Xiao X.J."/>
            <person name="Lin M."/>
            <person name="Wu X.Y."/>
            <person name="Wu W.L."/>
            <person name="Chen Y.Y."/>
            <person name="Chang S.B."/>
            <person name="Sakamoto S."/>
            <person name="Ohme-Takagi M."/>
            <person name="Yagi M."/>
            <person name="Zeng S.J."/>
            <person name="Shen C.Y."/>
            <person name="Yeh C.M."/>
            <person name="Luo Y.B."/>
            <person name="Tsai W.C."/>
            <person name="Van de Peer Y."/>
            <person name="Liu Z.J."/>
        </authorList>
    </citation>
    <scope>NUCLEOTIDE SEQUENCE [LARGE SCALE GENOMIC DNA]</scope>
    <source>
        <strain evidence="3">cv. Shenzhen</strain>
        <tissue evidence="2">Stem</tissue>
    </source>
</reference>